<reference evidence="2" key="1">
    <citation type="journal article" date="2018" name="Genome Biol. Evol.">
        <title>Genomics and development of Lentinus tigrinus, a white-rot wood-decaying mushroom with dimorphic fruiting bodies.</title>
        <authorList>
            <person name="Wu B."/>
            <person name="Xu Z."/>
            <person name="Knudson A."/>
            <person name="Carlson A."/>
            <person name="Chen N."/>
            <person name="Kovaka S."/>
            <person name="LaButti K."/>
            <person name="Lipzen A."/>
            <person name="Pennachio C."/>
            <person name="Riley R."/>
            <person name="Schakwitz W."/>
            <person name="Umezawa K."/>
            <person name="Ohm R.A."/>
            <person name="Grigoriev I.V."/>
            <person name="Nagy L.G."/>
            <person name="Gibbons J."/>
            <person name="Hibbett D."/>
        </authorList>
    </citation>
    <scope>NUCLEOTIDE SEQUENCE [LARGE SCALE GENOMIC DNA]</scope>
    <source>
        <strain evidence="2">ALCF2SS1-6</strain>
    </source>
</reference>
<evidence type="ECO:0000313" key="2">
    <source>
        <dbReference type="EMBL" id="RPD66248.1"/>
    </source>
</evidence>
<dbReference type="Proteomes" id="UP000313359">
    <property type="component" value="Unassembled WGS sequence"/>
</dbReference>
<feature type="region of interest" description="Disordered" evidence="1">
    <location>
        <begin position="127"/>
        <end position="151"/>
    </location>
</feature>
<dbReference type="AlphaFoldDB" id="A0A5C2SS98"/>
<proteinExistence type="predicted"/>
<gene>
    <name evidence="2" type="ORF">L227DRAFT_137915</name>
</gene>
<protein>
    <submittedName>
        <fullName evidence="2">Uncharacterized protein</fullName>
    </submittedName>
</protein>
<name>A0A5C2SS98_9APHY</name>
<sequence length="151" mass="16529">MRGVAWARRRGYIRWCAECSGKDQSVAIGDNSRRLWLSVPVSRNASCSVSPHRHHAPADPTPAIAICPDPPLRHKTMAPLVPETFCAPGPREQMTPRIPKVIIPTFASSHTGRLAKSHSTFNALRGATSAASRARPVHPDSRYTHARRSAP</sequence>
<evidence type="ECO:0000256" key="1">
    <source>
        <dbReference type="SAM" id="MobiDB-lite"/>
    </source>
</evidence>
<keyword evidence="3" id="KW-1185">Reference proteome</keyword>
<dbReference type="EMBL" id="ML122251">
    <property type="protein sequence ID" value="RPD66248.1"/>
    <property type="molecule type" value="Genomic_DNA"/>
</dbReference>
<evidence type="ECO:0000313" key="3">
    <source>
        <dbReference type="Proteomes" id="UP000313359"/>
    </source>
</evidence>
<organism evidence="2 3">
    <name type="scientific">Lentinus tigrinus ALCF2SS1-6</name>
    <dbReference type="NCBI Taxonomy" id="1328759"/>
    <lineage>
        <taxon>Eukaryota</taxon>
        <taxon>Fungi</taxon>
        <taxon>Dikarya</taxon>
        <taxon>Basidiomycota</taxon>
        <taxon>Agaricomycotina</taxon>
        <taxon>Agaricomycetes</taxon>
        <taxon>Polyporales</taxon>
        <taxon>Polyporaceae</taxon>
        <taxon>Lentinus</taxon>
    </lineage>
</organism>
<accession>A0A5C2SS98</accession>